<accession>A0ABW4TVJ0</accession>
<evidence type="ECO:0000256" key="2">
    <source>
        <dbReference type="ARBA" id="ARBA00007495"/>
    </source>
</evidence>
<comment type="similarity">
    <text evidence="2 10">Belongs to the glycosyl hydrolase 10 (cellulase F) family.</text>
</comment>
<gene>
    <name evidence="13" type="ORF">ACFSGX_04195</name>
</gene>
<feature type="compositionally biased region" description="Pro residues" evidence="11">
    <location>
        <begin position="38"/>
        <end position="54"/>
    </location>
</feature>
<dbReference type="SUPFAM" id="SSF51445">
    <property type="entry name" value="(Trans)glycosidases"/>
    <property type="match status" value="1"/>
</dbReference>
<dbReference type="PANTHER" id="PTHR31490:SF88">
    <property type="entry name" value="BETA-XYLANASE"/>
    <property type="match status" value="1"/>
</dbReference>
<dbReference type="PROSITE" id="PS00591">
    <property type="entry name" value="GH10_1"/>
    <property type="match status" value="1"/>
</dbReference>
<dbReference type="InterPro" id="IPR017853">
    <property type="entry name" value="GH"/>
</dbReference>
<dbReference type="PANTHER" id="PTHR31490">
    <property type="entry name" value="GLYCOSYL HYDROLASE"/>
    <property type="match status" value="1"/>
</dbReference>
<dbReference type="Gene3D" id="3.20.20.80">
    <property type="entry name" value="Glycosidases"/>
    <property type="match status" value="1"/>
</dbReference>
<dbReference type="InterPro" id="IPR044846">
    <property type="entry name" value="GH10"/>
</dbReference>
<sequence>MEMHISRRDSLVLLAGMGVSACGGAGGATQATPTPTASVPPTPTPTPVATPPAATPVEPVGLNTLATARGLRVGSCFAWGAPGADRGSFANPSYAALLKRDCGILVGENEMKWQAIRPSATQFDFTRFDAMMDWATANTLPVRGHNLLWHQPKWMPAWEENYDFGSSPSREAERLLVEHVNTVCRRYGARIPSYDVVNEAVTPADGTLYQTALSRALGGPEATLDLAFHTARAAAPGAQLVYNDYMSWEPGNANHRAGVLRLLEGFKRRGVPVDALGVQSHLVTQGMDARTAIAAIEGEWRRFLDAVTAMGYKLVITELDVRDNNLPADIAPRDTAVADFTRGYLDVMFAYPALRDVLLWGMTDRYSWIEGFEPRKDGAKRRPCPYDADFAPKPMRAAIAAAIAAAPVRS</sequence>
<dbReference type="InterPro" id="IPR031158">
    <property type="entry name" value="GH10_AS"/>
</dbReference>
<evidence type="ECO:0000256" key="1">
    <source>
        <dbReference type="ARBA" id="ARBA00000681"/>
    </source>
</evidence>
<feature type="domain" description="GH10" evidence="12">
    <location>
        <begin position="83"/>
        <end position="402"/>
    </location>
</feature>
<evidence type="ECO:0000256" key="8">
    <source>
        <dbReference type="ARBA" id="ARBA00023326"/>
    </source>
</evidence>
<keyword evidence="7 10" id="KW-0326">Glycosidase</keyword>
<evidence type="ECO:0000256" key="11">
    <source>
        <dbReference type="SAM" id="MobiDB-lite"/>
    </source>
</evidence>
<keyword evidence="14" id="KW-1185">Reference proteome</keyword>
<evidence type="ECO:0000256" key="9">
    <source>
        <dbReference type="PROSITE-ProRule" id="PRU10061"/>
    </source>
</evidence>
<comment type="caution">
    <text evidence="13">The sequence shown here is derived from an EMBL/GenBank/DDBJ whole genome shotgun (WGS) entry which is preliminary data.</text>
</comment>
<protein>
    <recommendedName>
        <fullName evidence="10">Beta-xylanase</fullName>
        <ecNumber evidence="10">3.2.1.8</ecNumber>
    </recommendedName>
</protein>
<keyword evidence="6 10" id="KW-0119">Carbohydrate metabolism</keyword>
<keyword evidence="5 10" id="KW-0378">Hydrolase</keyword>
<dbReference type="EC" id="3.2.1.8" evidence="10"/>
<keyword evidence="4" id="KW-0732">Signal</keyword>
<dbReference type="PRINTS" id="PR00134">
    <property type="entry name" value="GLHYDRLASE10"/>
</dbReference>
<evidence type="ECO:0000256" key="10">
    <source>
        <dbReference type="RuleBase" id="RU361174"/>
    </source>
</evidence>
<evidence type="ECO:0000256" key="5">
    <source>
        <dbReference type="ARBA" id="ARBA00022801"/>
    </source>
</evidence>
<evidence type="ECO:0000313" key="14">
    <source>
        <dbReference type="Proteomes" id="UP001597400"/>
    </source>
</evidence>
<evidence type="ECO:0000256" key="7">
    <source>
        <dbReference type="ARBA" id="ARBA00023295"/>
    </source>
</evidence>
<proteinExistence type="inferred from homology"/>
<evidence type="ECO:0000313" key="13">
    <source>
        <dbReference type="EMBL" id="MFD1949971.1"/>
    </source>
</evidence>
<keyword evidence="8 10" id="KW-0624">Polysaccharide degradation</keyword>
<keyword evidence="3" id="KW-0858">Xylan degradation</keyword>
<evidence type="ECO:0000259" key="12">
    <source>
        <dbReference type="PROSITE" id="PS51760"/>
    </source>
</evidence>
<evidence type="ECO:0000256" key="4">
    <source>
        <dbReference type="ARBA" id="ARBA00022729"/>
    </source>
</evidence>
<feature type="region of interest" description="Disordered" evidence="11">
    <location>
        <begin position="24"/>
        <end position="55"/>
    </location>
</feature>
<evidence type="ECO:0000256" key="6">
    <source>
        <dbReference type="ARBA" id="ARBA00023277"/>
    </source>
</evidence>
<reference evidence="14" key="1">
    <citation type="journal article" date="2019" name="Int. J. Syst. Evol. Microbiol.">
        <title>The Global Catalogue of Microorganisms (GCM) 10K type strain sequencing project: providing services to taxonomists for standard genome sequencing and annotation.</title>
        <authorList>
            <consortium name="The Broad Institute Genomics Platform"/>
            <consortium name="The Broad Institute Genome Sequencing Center for Infectious Disease"/>
            <person name="Wu L."/>
            <person name="Ma J."/>
        </authorList>
    </citation>
    <scope>NUCLEOTIDE SEQUENCE [LARGE SCALE GENOMIC DNA]</scope>
    <source>
        <strain evidence="14">CGMCC 1.12702</strain>
    </source>
</reference>
<dbReference type="Pfam" id="PF00331">
    <property type="entry name" value="Glyco_hydro_10"/>
    <property type="match status" value="1"/>
</dbReference>
<dbReference type="Proteomes" id="UP001597400">
    <property type="component" value="Unassembled WGS sequence"/>
</dbReference>
<comment type="catalytic activity">
    <reaction evidence="1 10">
        <text>Endohydrolysis of (1-&gt;4)-beta-D-xylosidic linkages in xylans.</text>
        <dbReference type="EC" id="3.2.1.8"/>
    </reaction>
</comment>
<dbReference type="PROSITE" id="PS51760">
    <property type="entry name" value="GH10_2"/>
    <property type="match status" value="1"/>
</dbReference>
<organism evidence="13 14">
    <name type="scientific">Sphingomonas arantia</name>
    <dbReference type="NCBI Taxonomy" id="1460676"/>
    <lineage>
        <taxon>Bacteria</taxon>
        <taxon>Pseudomonadati</taxon>
        <taxon>Pseudomonadota</taxon>
        <taxon>Alphaproteobacteria</taxon>
        <taxon>Sphingomonadales</taxon>
        <taxon>Sphingomonadaceae</taxon>
        <taxon>Sphingomonas</taxon>
    </lineage>
</organism>
<dbReference type="InterPro" id="IPR001000">
    <property type="entry name" value="GH10_dom"/>
</dbReference>
<evidence type="ECO:0000256" key="3">
    <source>
        <dbReference type="ARBA" id="ARBA00022651"/>
    </source>
</evidence>
<feature type="active site" description="Nucleophile" evidence="9">
    <location>
        <position position="318"/>
    </location>
</feature>
<dbReference type="PROSITE" id="PS51257">
    <property type="entry name" value="PROKAR_LIPOPROTEIN"/>
    <property type="match status" value="1"/>
</dbReference>
<feature type="compositionally biased region" description="Low complexity" evidence="11">
    <location>
        <begin position="28"/>
        <end position="37"/>
    </location>
</feature>
<dbReference type="RefSeq" id="WP_380928235.1">
    <property type="nucleotide sequence ID" value="NZ_JBHUGS010000001.1"/>
</dbReference>
<dbReference type="EMBL" id="JBHUGS010000001">
    <property type="protein sequence ID" value="MFD1949971.1"/>
    <property type="molecule type" value="Genomic_DNA"/>
</dbReference>
<name>A0ABW4TVJ0_9SPHN</name>
<dbReference type="SMART" id="SM00633">
    <property type="entry name" value="Glyco_10"/>
    <property type="match status" value="1"/>
</dbReference>